<dbReference type="EMBL" id="UOFJ01000375">
    <property type="protein sequence ID" value="VAW68879.1"/>
    <property type="molecule type" value="Genomic_DNA"/>
</dbReference>
<protein>
    <recommendedName>
        <fullName evidence="2">DUF3137 domain-containing protein</fullName>
    </recommendedName>
</protein>
<name>A0A3B0Y3Z9_9ZZZZ</name>
<reference evidence="1" key="1">
    <citation type="submission" date="2018-06" db="EMBL/GenBank/DDBJ databases">
        <authorList>
            <person name="Zhirakovskaya E."/>
        </authorList>
    </citation>
    <scope>NUCLEOTIDE SEQUENCE</scope>
</reference>
<accession>A0A3B0Y3Z9</accession>
<dbReference type="AlphaFoldDB" id="A0A3B0Y3Z9"/>
<organism evidence="1">
    <name type="scientific">hydrothermal vent metagenome</name>
    <dbReference type="NCBI Taxonomy" id="652676"/>
    <lineage>
        <taxon>unclassified sequences</taxon>
        <taxon>metagenomes</taxon>
        <taxon>ecological metagenomes</taxon>
    </lineage>
</organism>
<evidence type="ECO:0000313" key="1">
    <source>
        <dbReference type="EMBL" id="VAW68879.1"/>
    </source>
</evidence>
<sequence length="237" mass="27172">MEILFVVVTLIVIYGGIWLYEKKRTGDLRETAKKLGFEFSESPPHDFNFSLDFFHLFSLGRSGTVKNVFYNASVMPGSYIFGYKYTTGSGRHRTNHTQTVISFSDEKYVFPIFDLRPENFLHKIGQFFGFQDINFDSNSAFSSKYLLESPVEDKVRAFFTPGLLDFLEKRKGVCVETRGSVMIIYIADDRVRPDDMSKFIKDSEQIYKRFCAQLSKDVAGADENNSGNLDDARKTPL</sequence>
<proteinExistence type="predicted"/>
<evidence type="ECO:0008006" key="2">
    <source>
        <dbReference type="Google" id="ProtNLM"/>
    </source>
</evidence>
<gene>
    <name evidence="1" type="ORF">MNBD_GAMMA10-2287</name>
</gene>